<gene>
    <name evidence="1" type="ORF">CUNI_LOCUS14689</name>
</gene>
<evidence type="ECO:0000313" key="2">
    <source>
        <dbReference type="Proteomes" id="UP000678393"/>
    </source>
</evidence>
<feature type="non-terminal residue" evidence="1">
    <location>
        <position position="1"/>
    </location>
</feature>
<dbReference type="EMBL" id="CAJHNH020003363">
    <property type="protein sequence ID" value="CAG5129131.1"/>
    <property type="molecule type" value="Genomic_DNA"/>
</dbReference>
<comment type="caution">
    <text evidence="1">The sequence shown here is derived from an EMBL/GenBank/DDBJ whole genome shotgun (WGS) entry which is preliminary data.</text>
</comment>
<sequence length="81" mass="8942">PPDFEMEMLSHIPCGEFQFDPACIASFRVATNEGFVFGDVPNCSRPVNGTYLKFASVHTCRTATLTMPTPIQPYELTLTSP</sequence>
<dbReference type="AlphaFoldDB" id="A0A8S3ZRU9"/>
<dbReference type="Proteomes" id="UP000678393">
    <property type="component" value="Unassembled WGS sequence"/>
</dbReference>
<accession>A0A8S3ZRU9</accession>
<protein>
    <submittedName>
        <fullName evidence="1">Uncharacterized protein</fullName>
    </submittedName>
</protein>
<keyword evidence="2" id="KW-1185">Reference proteome</keyword>
<evidence type="ECO:0000313" key="1">
    <source>
        <dbReference type="EMBL" id="CAG5129131.1"/>
    </source>
</evidence>
<feature type="non-terminal residue" evidence="1">
    <location>
        <position position="81"/>
    </location>
</feature>
<reference evidence="1" key="1">
    <citation type="submission" date="2021-04" db="EMBL/GenBank/DDBJ databases">
        <authorList>
            <consortium name="Molecular Ecology Group"/>
        </authorList>
    </citation>
    <scope>NUCLEOTIDE SEQUENCE</scope>
</reference>
<organism evidence="1 2">
    <name type="scientific">Candidula unifasciata</name>
    <dbReference type="NCBI Taxonomy" id="100452"/>
    <lineage>
        <taxon>Eukaryota</taxon>
        <taxon>Metazoa</taxon>
        <taxon>Spiralia</taxon>
        <taxon>Lophotrochozoa</taxon>
        <taxon>Mollusca</taxon>
        <taxon>Gastropoda</taxon>
        <taxon>Heterobranchia</taxon>
        <taxon>Euthyneura</taxon>
        <taxon>Panpulmonata</taxon>
        <taxon>Eupulmonata</taxon>
        <taxon>Stylommatophora</taxon>
        <taxon>Helicina</taxon>
        <taxon>Helicoidea</taxon>
        <taxon>Geomitridae</taxon>
        <taxon>Candidula</taxon>
    </lineage>
</organism>
<name>A0A8S3ZRU9_9EUPU</name>
<proteinExistence type="predicted"/>